<keyword evidence="2" id="KW-1185">Reference proteome</keyword>
<evidence type="ECO:0000313" key="2">
    <source>
        <dbReference type="Proteomes" id="UP001630127"/>
    </source>
</evidence>
<name>A0ABD3AS60_9GENT</name>
<comment type="caution">
    <text evidence="1">The sequence shown here is derived from an EMBL/GenBank/DDBJ whole genome shotgun (WGS) entry which is preliminary data.</text>
</comment>
<dbReference type="EMBL" id="JBJUIK010000003">
    <property type="protein sequence ID" value="KAL3533998.1"/>
    <property type="molecule type" value="Genomic_DNA"/>
</dbReference>
<reference evidence="1 2" key="1">
    <citation type="submission" date="2024-11" db="EMBL/GenBank/DDBJ databases">
        <title>A near-complete genome assembly of Cinchona calisaya.</title>
        <authorList>
            <person name="Lian D.C."/>
            <person name="Zhao X.W."/>
            <person name="Wei L."/>
        </authorList>
    </citation>
    <scope>NUCLEOTIDE SEQUENCE [LARGE SCALE GENOMIC DNA]</scope>
    <source>
        <tissue evidence="1">Nenye</tissue>
    </source>
</reference>
<gene>
    <name evidence="1" type="ORF">ACH5RR_007519</name>
</gene>
<dbReference type="Proteomes" id="UP001630127">
    <property type="component" value="Unassembled WGS sequence"/>
</dbReference>
<dbReference type="PANTHER" id="PTHR31300:SF3">
    <property type="entry name" value="GB|AAD30234.1"/>
    <property type="match status" value="1"/>
</dbReference>
<organism evidence="1 2">
    <name type="scientific">Cinchona calisaya</name>
    <dbReference type="NCBI Taxonomy" id="153742"/>
    <lineage>
        <taxon>Eukaryota</taxon>
        <taxon>Viridiplantae</taxon>
        <taxon>Streptophyta</taxon>
        <taxon>Embryophyta</taxon>
        <taxon>Tracheophyta</taxon>
        <taxon>Spermatophyta</taxon>
        <taxon>Magnoliopsida</taxon>
        <taxon>eudicotyledons</taxon>
        <taxon>Gunneridae</taxon>
        <taxon>Pentapetalae</taxon>
        <taxon>asterids</taxon>
        <taxon>lamiids</taxon>
        <taxon>Gentianales</taxon>
        <taxon>Rubiaceae</taxon>
        <taxon>Cinchonoideae</taxon>
        <taxon>Cinchoneae</taxon>
        <taxon>Cinchona</taxon>
    </lineage>
</organism>
<dbReference type="Pfam" id="PF04788">
    <property type="entry name" value="DUF620"/>
    <property type="match status" value="1"/>
</dbReference>
<dbReference type="AlphaFoldDB" id="A0ABD3AS60"/>
<proteinExistence type="predicted"/>
<sequence length="125" mass="13867">MSRPLYTCILSEFTISAGNLVAKSIESLDFPVPVPVAPITITTLSFLRHGMKIEGVHVQPSWKITRIQSHGSLPTYWETTMAVKMEDYRSVEGVKIAHSGQSTVIITRFGDNLKVGIHKNGRNTE</sequence>
<evidence type="ECO:0000313" key="1">
    <source>
        <dbReference type="EMBL" id="KAL3533998.1"/>
    </source>
</evidence>
<dbReference type="InterPro" id="IPR006873">
    <property type="entry name" value="DUF620"/>
</dbReference>
<dbReference type="PANTHER" id="PTHR31300">
    <property type="entry name" value="LIPASE"/>
    <property type="match status" value="1"/>
</dbReference>
<accession>A0ABD3AS60</accession>
<protein>
    <submittedName>
        <fullName evidence="1">Uncharacterized protein</fullName>
    </submittedName>
</protein>